<dbReference type="AlphaFoldDB" id="A0A426YNX5"/>
<reference evidence="2 3" key="1">
    <citation type="journal article" date="2014" name="Agronomy (Basel)">
        <title>A Draft Genome Sequence for Ensete ventricosum, the Drought-Tolerant Tree Against Hunger.</title>
        <authorList>
            <person name="Harrison J."/>
            <person name="Moore K.A."/>
            <person name="Paszkiewicz K."/>
            <person name="Jones T."/>
            <person name="Grant M."/>
            <person name="Ambacheew D."/>
            <person name="Muzemil S."/>
            <person name="Studholme D.J."/>
        </authorList>
    </citation>
    <scope>NUCLEOTIDE SEQUENCE [LARGE SCALE GENOMIC DNA]</scope>
</reference>
<feature type="compositionally biased region" description="Basic and acidic residues" evidence="1">
    <location>
        <begin position="28"/>
        <end position="43"/>
    </location>
</feature>
<evidence type="ECO:0000256" key="1">
    <source>
        <dbReference type="SAM" id="MobiDB-lite"/>
    </source>
</evidence>
<proteinExistence type="predicted"/>
<feature type="region of interest" description="Disordered" evidence="1">
    <location>
        <begin position="22"/>
        <end position="43"/>
    </location>
</feature>
<gene>
    <name evidence="2" type="ORF">B296_00033469</name>
</gene>
<comment type="caution">
    <text evidence="2">The sequence shown here is derived from an EMBL/GenBank/DDBJ whole genome shotgun (WGS) entry which is preliminary data.</text>
</comment>
<protein>
    <submittedName>
        <fullName evidence="2">Uncharacterized protein</fullName>
    </submittedName>
</protein>
<dbReference type="EMBL" id="AMZH03011148">
    <property type="protein sequence ID" value="RRT53417.1"/>
    <property type="molecule type" value="Genomic_DNA"/>
</dbReference>
<name>A0A426YNX5_ENSVE</name>
<organism evidence="2 3">
    <name type="scientific">Ensete ventricosum</name>
    <name type="common">Abyssinian banana</name>
    <name type="synonym">Musa ensete</name>
    <dbReference type="NCBI Taxonomy" id="4639"/>
    <lineage>
        <taxon>Eukaryota</taxon>
        <taxon>Viridiplantae</taxon>
        <taxon>Streptophyta</taxon>
        <taxon>Embryophyta</taxon>
        <taxon>Tracheophyta</taxon>
        <taxon>Spermatophyta</taxon>
        <taxon>Magnoliopsida</taxon>
        <taxon>Liliopsida</taxon>
        <taxon>Zingiberales</taxon>
        <taxon>Musaceae</taxon>
        <taxon>Ensete</taxon>
    </lineage>
</organism>
<accession>A0A426YNX5</accession>
<sequence>FAGKGKQQGRLQFAGLWRLPHTVGPGGRKQEIDRRSVAREEAGDRPFQQIWERNLRLRGQSRRRCGGAATVIVLLSNSKKRIQSISLICCPSAEVSLSASLQNSQQNNPLKKKGLTSTASSEQAAVASLFISSDSERSKKAR</sequence>
<evidence type="ECO:0000313" key="2">
    <source>
        <dbReference type="EMBL" id="RRT53417.1"/>
    </source>
</evidence>
<dbReference type="Proteomes" id="UP000287651">
    <property type="component" value="Unassembled WGS sequence"/>
</dbReference>
<evidence type="ECO:0000313" key="3">
    <source>
        <dbReference type="Proteomes" id="UP000287651"/>
    </source>
</evidence>
<feature type="non-terminal residue" evidence="2">
    <location>
        <position position="1"/>
    </location>
</feature>